<organism evidence="2">
    <name type="scientific">Cyprideis torosa</name>
    <dbReference type="NCBI Taxonomy" id="163714"/>
    <lineage>
        <taxon>Eukaryota</taxon>
        <taxon>Metazoa</taxon>
        <taxon>Ecdysozoa</taxon>
        <taxon>Arthropoda</taxon>
        <taxon>Crustacea</taxon>
        <taxon>Oligostraca</taxon>
        <taxon>Ostracoda</taxon>
        <taxon>Podocopa</taxon>
        <taxon>Podocopida</taxon>
        <taxon>Cytherocopina</taxon>
        <taxon>Cytheroidea</taxon>
        <taxon>Cytherideidae</taxon>
        <taxon>Cyprideis</taxon>
    </lineage>
</organism>
<dbReference type="EMBL" id="OB660715">
    <property type="protein sequence ID" value="CAD7225990.1"/>
    <property type="molecule type" value="Genomic_DNA"/>
</dbReference>
<name>A0A7R8ZLI3_9CRUS</name>
<protein>
    <submittedName>
        <fullName evidence="2">Uncharacterized protein</fullName>
    </submittedName>
</protein>
<sequence>MKPQLVLAACITCACSFPAQDFSEKVNAAVRSSKPTSEATEVRAAAPKVEIEIIKIRAPGPIVPTLHATFQQEKNPMDLPADLPSPHDLTIPLAEIIEAHLEAETLPEESRDERDANPLSPLQMSPLYKSYDRYRSKFEDDESQRRSGRQQREVSKSTRFGFRG</sequence>
<evidence type="ECO:0000313" key="2">
    <source>
        <dbReference type="EMBL" id="CAD7225990.1"/>
    </source>
</evidence>
<evidence type="ECO:0000256" key="1">
    <source>
        <dbReference type="SAM" id="MobiDB-lite"/>
    </source>
</evidence>
<gene>
    <name evidence="2" type="ORF">CTOB1V02_LOCUS3916</name>
</gene>
<reference evidence="2" key="1">
    <citation type="submission" date="2020-11" db="EMBL/GenBank/DDBJ databases">
        <authorList>
            <person name="Tran Van P."/>
        </authorList>
    </citation>
    <scope>NUCLEOTIDE SEQUENCE</scope>
</reference>
<proteinExistence type="predicted"/>
<dbReference type="PROSITE" id="PS51257">
    <property type="entry name" value="PROKAR_LIPOPROTEIN"/>
    <property type="match status" value="1"/>
</dbReference>
<dbReference type="AlphaFoldDB" id="A0A7R8ZLI3"/>
<feature type="region of interest" description="Disordered" evidence="1">
    <location>
        <begin position="101"/>
        <end position="164"/>
    </location>
</feature>
<accession>A0A7R8ZLI3</accession>
<feature type="compositionally biased region" description="Basic and acidic residues" evidence="1">
    <location>
        <begin position="101"/>
        <end position="116"/>
    </location>
</feature>